<name>A0A7W3IV38_9ACTN</name>
<comment type="caution">
    <text evidence="1">The sequence shown here is derived from an EMBL/GenBank/DDBJ whole genome shotgun (WGS) entry which is preliminary data.</text>
</comment>
<dbReference type="RefSeq" id="WP_182561389.1">
    <property type="nucleotide sequence ID" value="NZ_JACGWT010000006.1"/>
</dbReference>
<protein>
    <submittedName>
        <fullName evidence="1">Uncharacterized protein</fullName>
    </submittedName>
</protein>
<reference evidence="1 2" key="1">
    <citation type="submission" date="2020-07" db="EMBL/GenBank/DDBJ databases">
        <title>Sequencing the genomes of 1000 actinobacteria strains.</title>
        <authorList>
            <person name="Klenk H.-P."/>
        </authorList>
    </citation>
    <scope>NUCLEOTIDE SEQUENCE [LARGE SCALE GENOMIC DNA]</scope>
    <source>
        <strain evidence="1 2">DSM 100723</strain>
    </source>
</reference>
<sequence>MSDDEVAVLREALTSHQAMVTGALAGNDQVDIRRAFAIHADMARILAQWDTYSAHEQREIVKTVQYIIDTEDDDNDLTSPDGFLDDMARVDRLQQLLGFV</sequence>
<accession>A0A7W3IV38</accession>
<gene>
    <name evidence="1" type="ORF">FHX74_003400</name>
</gene>
<dbReference type="EMBL" id="JACGWT010000006">
    <property type="protein sequence ID" value="MBA8795759.1"/>
    <property type="molecule type" value="Genomic_DNA"/>
</dbReference>
<proteinExistence type="predicted"/>
<dbReference type="AlphaFoldDB" id="A0A7W3IV38"/>
<organism evidence="1 2">
    <name type="scientific">Microlunatus kandeliicorticis</name>
    <dbReference type="NCBI Taxonomy" id="1759536"/>
    <lineage>
        <taxon>Bacteria</taxon>
        <taxon>Bacillati</taxon>
        <taxon>Actinomycetota</taxon>
        <taxon>Actinomycetes</taxon>
        <taxon>Propionibacteriales</taxon>
        <taxon>Propionibacteriaceae</taxon>
        <taxon>Microlunatus</taxon>
    </lineage>
</organism>
<evidence type="ECO:0000313" key="2">
    <source>
        <dbReference type="Proteomes" id="UP000523079"/>
    </source>
</evidence>
<dbReference type="Proteomes" id="UP000523079">
    <property type="component" value="Unassembled WGS sequence"/>
</dbReference>
<evidence type="ECO:0000313" key="1">
    <source>
        <dbReference type="EMBL" id="MBA8795759.1"/>
    </source>
</evidence>
<keyword evidence="2" id="KW-1185">Reference proteome</keyword>